<comment type="caution">
    <text evidence="1">The sequence shown here is derived from an EMBL/GenBank/DDBJ whole genome shotgun (WGS) entry which is preliminary data.</text>
</comment>
<gene>
    <name evidence="1" type="ORF">EHQ76_06690</name>
</gene>
<evidence type="ECO:0000313" key="1">
    <source>
        <dbReference type="EMBL" id="TGM05951.1"/>
    </source>
</evidence>
<accession>A0A5F2BK59</accession>
<organism evidence="1 2">
    <name type="scientific">Leptospira barantonii</name>
    <dbReference type="NCBI Taxonomy" id="2023184"/>
    <lineage>
        <taxon>Bacteria</taxon>
        <taxon>Pseudomonadati</taxon>
        <taxon>Spirochaetota</taxon>
        <taxon>Spirochaetia</taxon>
        <taxon>Leptospirales</taxon>
        <taxon>Leptospiraceae</taxon>
        <taxon>Leptospira</taxon>
    </lineage>
</organism>
<dbReference type="OrthoDB" id="10014730at2"/>
<proteinExistence type="predicted"/>
<reference evidence="1 2" key="1">
    <citation type="journal article" date="2019" name="PLoS Negl. Trop. Dis.">
        <title>Revisiting the worldwide diversity of Leptospira species in the environment.</title>
        <authorList>
            <person name="Vincent A.T."/>
            <person name="Schiettekatte O."/>
            <person name="Bourhy P."/>
            <person name="Veyrier F.J."/>
            <person name="Picardeau M."/>
        </authorList>
    </citation>
    <scope>NUCLEOTIDE SEQUENCE [LARGE SCALE GENOMIC DNA]</scope>
    <source>
        <strain evidence="1 2">201702444</strain>
    </source>
</reference>
<evidence type="ECO:0000313" key="2">
    <source>
        <dbReference type="Proteomes" id="UP000298429"/>
    </source>
</evidence>
<name>A0A5F2BK59_9LEPT</name>
<sequence length="167" mass="19842">MIQFTIRGPKVKGKVYKAFYYHSEDQNGNKYIQVSSTEYGRLYFPEEIREQFKVENDTDTMTDYFDKDNFRVYETHPLFQKVAAAIEEIKEYCKRREEKKNAEKNLPKVSRCKSTRAFKREYISKVRFPESGKIVYLDRFLPKQEAIKAAQAILMVPEYANFKVVVC</sequence>
<dbReference type="RefSeq" id="WP_135670293.1">
    <property type="nucleotide sequence ID" value="NZ_RQGN01000036.1"/>
</dbReference>
<protein>
    <submittedName>
        <fullName evidence="1">Uncharacterized protein</fullName>
    </submittedName>
</protein>
<dbReference type="Proteomes" id="UP000298429">
    <property type="component" value="Unassembled WGS sequence"/>
</dbReference>
<dbReference type="EMBL" id="RQGN01000036">
    <property type="protein sequence ID" value="TGM05951.1"/>
    <property type="molecule type" value="Genomic_DNA"/>
</dbReference>
<dbReference type="AlphaFoldDB" id="A0A5F2BK59"/>